<comment type="caution">
    <text evidence="8">The sequence shown here is derived from an EMBL/GenBank/DDBJ whole genome shotgun (WGS) entry which is preliminary data.</text>
</comment>
<dbReference type="EMBL" id="JACIHI010000015">
    <property type="protein sequence ID" value="MBB4442185.1"/>
    <property type="molecule type" value="Genomic_DNA"/>
</dbReference>
<evidence type="ECO:0000256" key="4">
    <source>
        <dbReference type="ARBA" id="ARBA00023125"/>
    </source>
</evidence>
<feature type="domain" description="HTH lysR-type" evidence="7">
    <location>
        <begin position="11"/>
        <end position="68"/>
    </location>
</feature>
<dbReference type="Gene3D" id="1.10.10.10">
    <property type="entry name" value="Winged helix-like DNA-binding domain superfamily/Winged helix DNA-binding domain"/>
    <property type="match status" value="1"/>
</dbReference>
<dbReference type="AlphaFoldDB" id="A0A7W6UQ27"/>
<dbReference type="PRINTS" id="PR00039">
    <property type="entry name" value="HTHLYSR"/>
</dbReference>
<evidence type="ECO:0000256" key="6">
    <source>
        <dbReference type="ARBA" id="ARBA00023163"/>
    </source>
</evidence>
<reference evidence="8 9" key="1">
    <citation type="submission" date="2020-08" db="EMBL/GenBank/DDBJ databases">
        <title>Genomic Encyclopedia of Type Strains, Phase IV (KMG-V): Genome sequencing to study the core and pangenomes of soil and plant-associated prokaryotes.</title>
        <authorList>
            <person name="Whitman W."/>
        </authorList>
    </citation>
    <scope>NUCLEOTIDE SEQUENCE [LARGE SCALE GENOMIC DNA]</scope>
    <source>
        <strain evidence="8 9">SEMIA 414</strain>
    </source>
</reference>
<evidence type="ECO:0000256" key="2">
    <source>
        <dbReference type="ARBA" id="ARBA00022458"/>
    </source>
</evidence>
<evidence type="ECO:0000313" key="9">
    <source>
        <dbReference type="Proteomes" id="UP000533724"/>
    </source>
</evidence>
<keyword evidence="5" id="KW-0010">Activator</keyword>
<dbReference type="InterPro" id="IPR005119">
    <property type="entry name" value="LysR_subst-bd"/>
</dbReference>
<proteinExistence type="inferred from homology"/>
<dbReference type="SUPFAM" id="SSF53850">
    <property type="entry name" value="Periplasmic binding protein-like II"/>
    <property type="match status" value="1"/>
</dbReference>
<evidence type="ECO:0000259" key="7">
    <source>
        <dbReference type="PROSITE" id="PS50931"/>
    </source>
</evidence>
<sequence>MMMNDATLRKIDLNLLLAFSVLMQERNVSRAAERLLLGQPGLSAALRRLREALDDELFVRVGRGLQPTPRALSIAPAIEDALSGIERAIRPQAEFDPASWQGEFRIGMCDNLESAFFGPLAARLLQLSPGARLIGIASDKRDAARRLDEGVFDFSVAMHDEPASWHIRAPLFEQVSICIYDEAQLGLKAPLSLNDFANVAHVTVSFEGNTSTGIDMALNRTGDVRQVVATVPRFSALPMVLKAMPAIATVPESIGRCMAQLHGLMLCEPPLSLPSDPVTMLYRRVDQTDGRARWFRRLFIDVANEALDASGCCVSIPRAAA</sequence>
<dbReference type="GO" id="GO:0003677">
    <property type="term" value="F:DNA binding"/>
    <property type="evidence" value="ECO:0007669"/>
    <property type="project" value="UniProtKB-KW"/>
</dbReference>
<dbReference type="Pfam" id="PF03466">
    <property type="entry name" value="LysR_substrate"/>
    <property type="match status" value="1"/>
</dbReference>
<protein>
    <submittedName>
        <fullName evidence="8">DNA-binding transcriptional LysR family regulator</fullName>
    </submittedName>
</protein>
<keyword evidence="2" id="KW-0536">Nodulation</keyword>
<dbReference type="InterPro" id="IPR000847">
    <property type="entry name" value="LysR_HTH_N"/>
</dbReference>
<dbReference type="PANTHER" id="PTHR30118:SF15">
    <property type="entry name" value="TRANSCRIPTIONAL REGULATORY PROTEIN"/>
    <property type="match status" value="1"/>
</dbReference>
<gene>
    <name evidence="8" type="ORF">GGE15_005478</name>
</gene>
<comment type="similarity">
    <text evidence="1">Belongs to the LysR transcriptional regulatory family.</text>
</comment>
<dbReference type="PROSITE" id="PS50931">
    <property type="entry name" value="HTH_LYSR"/>
    <property type="match status" value="1"/>
</dbReference>
<dbReference type="Pfam" id="PF00126">
    <property type="entry name" value="HTH_1"/>
    <property type="match status" value="1"/>
</dbReference>
<evidence type="ECO:0000313" key="8">
    <source>
        <dbReference type="EMBL" id="MBB4442185.1"/>
    </source>
</evidence>
<keyword evidence="4 8" id="KW-0238">DNA-binding</keyword>
<keyword evidence="3" id="KW-0805">Transcription regulation</keyword>
<keyword evidence="6" id="KW-0804">Transcription</keyword>
<dbReference type="Proteomes" id="UP000533724">
    <property type="component" value="Unassembled WGS sequence"/>
</dbReference>
<evidence type="ECO:0000256" key="5">
    <source>
        <dbReference type="ARBA" id="ARBA00023159"/>
    </source>
</evidence>
<evidence type="ECO:0000256" key="1">
    <source>
        <dbReference type="ARBA" id="ARBA00009437"/>
    </source>
</evidence>
<evidence type="ECO:0000256" key="3">
    <source>
        <dbReference type="ARBA" id="ARBA00023015"/>
    </source>
</evidence>
<organism evidence="8 9">
    <name type="scientific">Rhizobium esperanzae</name>
    <dbReference type="NCBI Taxonomy" id="1967781"/>
    <lineage>
        <taxon>Bacteria</taxon>
        <taxon>Pseudomonadati</taxon>
        <taxon>Pseudomonadota</taxon>
        <taxon>Alphaproteobacteria</taxon>
        <taxon>Hyphomicrobiales</taxon>
        <taxon>Rhizobiaceae</taxon>
        <taxon>Rhizobium/Agrobacterium group</taxon>
        <taxon>Rhizobium</taxon>
    </lineage>
</organism>
<dbReference type="InterPro" id="IPR036390">
    <property type="entry name" value="WH_DNA-bd_sf"/>
</dbReference>
<dbReference type="InterPro" id="IPR050389">
    <property type="entry name" value="LysR-type_TF"/>
</dbReference>
<dbReference type="InterPro" id="IPR036388">
    <property type="entry name" value="WH-like_DNA-bd_sf"/>
</dbReference>
<name>A0A7W6UQ27_9HYPH</name>
<dbReference type="PANTHER" id="PTHR30118">
    <property type="entry name" value="HTH-TYPE TRANSCRIPTIONAL REGULATOR LEUO-RELATED"/>
    <property type="match status" value="1"/>
</dbReference>
<dbReference type="CDD" id="cd08464">
    <property type="entry name" value="PBP2_DntR_like_2"/>
    <property type="match status" value="1"/>
</dbReference>
<accession>A0A7W6UQ27</accession>
<dbReference type="Gene3D" id="3.40.190.10">
    <property type="entry name" value="Periplasmic binding protein-like II"/>
    <property type="match status" value="2"/>
</dbReference>
<dbReference type="GO" id="GO:0003700">
    <property type="term" value="F:DNA-binding transcription factor activity"/>
    <property type="evidence" value="ECO:0007669"/>
    <property type="project" value="InterPro"/>
</dbReference>
<dbReference type="SUPFAM" id="SSF46785">
    <property type="entry name" value="Winged helix' DNA-binding domain"/>
    <property type="match status" value="1"/>
</dbReference>